<dbReference type="Proteomes" id="UP000059680">
    <property type="component" value="Chromosome 2"/>
</dbReference>
<evidence type="ECO:0000313" key="3">
    <source>
        <dbReference type="Proteomes" id="UP000059680"/>
    </source>
</evidence>
<dbReference type="AlphaFoldDB" id="A0A0P0VGT9"/>
<gene>
    <name evidence="2" type="ordered locus">Os02g0235802</name>
    <name evidence="2" type="ORF">OSNPB_020235802</name>
</gene>
<feature type="region of interest" description="Disordered" evidence="1">
    <location>
        <begin position="33"/>
        <end position="145"/>
    </location>
</feature>
<proteinExistence type="predicted"/>
<organism evidence="2 3">
    <name type="scientific">Oryza sativa subsp. japonica</name>
    <name type="common">Rice</name>
    <dbReference type="NCBI Taxonomy" id="39947"/>
    <lineage>
        <taxon>Eukaryota</taxon>
        <taxon>Viridiplantae</taxon>
        <taxon>Streptophyta</taxon>
        <taxon>Embryophyta</taxon>
        <taxon>Tracheophyta</taxon>
        <taxon>Spermatophyta</taxon>
        <taxon>Magnoliopsida</taxon>
        <taxon>Liliopsida</taxon>
        <taxon>Poales</taxon>
        <taxon>Poaceae</taxon>
        <taxon>BOP clade</taxon>
        <taxon>Oryzoideae</taxon>
        <taxon>Oryzeae</taxon>
        <taxon>Oryzinae</taxon>
        <taxon>Oryza</taxon>
        <taxon>Oryza sativa</taxon>
    </lineage>
</organism>
<feature type="compositionally biased region" description="Pro residues" evidence="1">
    <location>
        <begin position="136"/>
        <end position="145"/>
    </location>
</feature>
<dbReference type="InParanoid" id="A0A0P0VGT9"/>
<keyword evidence="3" id="KW-1185">Reference proteome</keyword>
<reference evidence="3" key="1">
    <citation type="journal article" date="2005" name="Nature">
        <title>The map-based sequence of the rice genome.</title>
        <authorList>
            <consortium name="International rice genome sequencing project (IRGSP)"/>
            <person name="Matsumoto T."/>
            <person name="Wu J."/>
            <person name="Kanamori H."/>
            <person name="Katayose Y."/>
            <person name="Fujisawa M."/>
            <person name="Namiki N."/>
            <person name="Mizuno H."/>
            <person name="Yamamoto K."/>
            <person name="Antonio B.A."/>
            <person name="Baba T."/>
            <person name="Sakata K."/>
            <person name="Nagamura Y."/>
            <person name="Aoki H."/>
            <person name="Arikawa K."/>
            <person name="Arita K."/>
            <person name="Bito T."/>
            <person name="Chiden Y."/>
            <person name="Fujitsuka N."/>
            <person name="Fukunaka R."/>
            <person name="Hamada M."/>
            <person name="Harada C."/>
            <person name="Hayashi A."/>
            <person name="Hijishita S."/>
            <person name="Honda M."/>
            <person name="Hosokawa S."/>
            <person name="Ichikawa Y."/>
            <person name="Idonuma A."/>
            <person name="Iijima M."/>
            <person name="Ikeda M."/>
            <person name="Ikeno M."/>
            <person name="Ito K."/>
            <person name="Ito S."/>
            <person name="Ito T."/>
            <person name="Ito Y."/>
            <person name="Ito Y."/>
            <person name="Iwabuchi A."/>
            <person name="Kamiya K."/>
            <person name="Karasawa W."/>
            <person name="Kurita K."/>
            <person name="Katagiri S."/>
            <person name="Kikuta A."/>
            <person name="Kobayashi H."/>
            <person name="Kobayashi N."/>
            <person name="Machita K."/>
            <person name="Maehara T."/>
            <person name="Masukawa M."/>
            <person name="Mizubayashi T."/>
            <person name="Mukai Y."/>
            <person name="Nagasaki H."/>
            <person name="Nagata Y."/>
            <person name="Naito S."/>
            <person name="Nakashima M."/>
            <person name="Nakama Y."/>
            <person name="Nakamichi Y."/>
            <person name="Nakamura M."/>
            <person name="Meguro A."/>
            <person name="Negishi M."/>
            <person name="Ohta I."/>
            <person name="Ohta T."/>
            <person name="Okamoto M."/>
            <person name="Ono N."/>
            <person name="Saji S."/>
            <person name="Sakaguchi M."/>
            <person name="Sakai K."/>
            <person name="Shibata M."/>
            <person name="Shimokawa T."/>
            <person name="Song J."/>
            <person name="Takazaki Y."/>
            <person name="Terasawa K."/>
            <person name="Tsugane M."/>
            <person name="Tsuji K."/>
            <person name="Ueda S."/>
            <person name="Waki K."/>
            <person name="Yamagata H."/>
            <person name="Yamamoto M."/>
            <person name="Yamamoto S."/>
            <person name="Yamane H."/>
            <person name="Yoshiki S."/>
            <person name="Yoshihara R."/>
            <person name="Yukawa K."/>
            <person name="Zhong H."/>
            <person name="Yano M."/>
            <person name="Yuan Q."/>
            <person name="Ouyang S."/>
            <person name="Liu J."/>
            <person name="Jones K.M."/>
            <person name="Gansberger K."/>
            <person name="Moffat K."/>
            <person name="Hill J."/>
            <person name="Bera J."/>
            <person name="Fadrosh D."/>
            <person name="Jin S."/>
            <person name="Johri S."/>
            <person name="Kim M."/>
            <person name="Overton L."/>
            <person name="Reardon M."/>
            <person name="Tsitrin T."/>
            <person name="Vuong H."/>
            <person name="Weaver B."/>
            <person name="Ciecko A."/>
            <person name="Tallon L."/>
            <person name="Jackson J."/>
            <person name="Pai G."/>
            <person name="Aken S.V."/>
            <person name="Utterback T."/>
            <person name="Reidmuller S."/>
            <person name="Feldblyum T."/>
            <person name="Hsiao J."/>
            <person name="Zismann V."/>
            <person name="Iobst S."/>
            <person name="de Vazeille A.R."/>
            <person name="Buell C.R."/>
            <person name="Ying K."/>
            <person name="Li Y."/>
            <person name="Lu T."/>
            <person name="Huang Y."/>
            <person name="Zhao Q."/>
            <person name="Feng Q."/>
            <person name="Zhang L."/>
            <person name="Zhu J."/>
            <person name="Weng Q."/>
            <person name="Mu J."/>
            <person name="Lu Y."/>
            <person name="Fan D."/>
            <person name="Liu Y."/>
            <person name="Guan J."/>
            <person name="Zhang Y."/>
            <person name="Yu S."/>
            <person name="Liu X."/>
            <person name="Zhang Y."/>
            <person name="Hong G."/>
            <person name="Han B."/>
            <person name="Choisne N."/>
            <person name="Demange N."/>
            <person name="Orjeda G."/>
            <person name="Samain S."/>
            <person name="Cattolico L."/>
            <person name="Pelletier E."/>
            <person name="Couloux A."/>
            <person name="Segurens B."/>
            <person name="Wincker P."/>
            <person name="D'Hont A."/>
            <person name="Scarpelli C."/>
            <person name="Weissenbach J."/>
            <person name="Salanoubat M."/>
            <person name="Quetier F."/>
            <person name="Yu Y."/>
            <person name="Kim H.R."/>
            <person name="Rambo T."/>
            <person name="Currie J."/>
            <person name="Collura K."/>
            <person name="Luo M."/>
            <person name="Yang T."/>
            <person name="Ammiraju J.S.S."/>
            <person name="Engler F."/>
            <person name="Soderlund C."/>
            <person name="Wing R.A."/>
            <person name="Palmer L.E."/>
            <person name="de la Bastide M."/>
            <person name="Spiegel L."/>
            <person name="Nascimento L."/>
            <person name="Zutavern T."/>
            <person name="O'Shaughnessy A."/>
            <person name="Dike S."/>
            <person name="Dedhia N."/>
            <person name="Preston R."/>
            <person name="Balija V."/>
            <person name="McCombie W.R."/>
            <person name="Chow T."/>
            <person name="Chen H."/>
            <person name="Chung M."/>
            <person name="Chen C."/>
            <person name="Shaw J."/>
            <person name="Wu H."/>
            <person name="Hsiao K."/>
            <person name="Chao Y."/>
            <person name="Chu M."/>
            <person name="Cheng C."/>
            <person name="Hour A."/>
            <person name="Lee P."/>
            <person name="Lin S."/>
            <person name="Lin Y."/>
            <person name="Liou J."/>
            <person name="Liu S."/>
            <person name="Hsing Y."/>
            <person name="Raghuvanshi S."/>
            <person name="Mohanty A."/>
            <person name="Bharti A.K."/>
            <person name="Gaur A."/>
            <person name="Gupta V."/>
            <person name="Kumar D."/>
            <person name="Ravi V."/>
            <person name="Vij S."/>
            <person name="Kapur A."/>
            <person name="Khurana P."/>
            <person name="Khurana P."/>
            <person name="Khurana J.P."/>
            <person name="Tyagi A.K."/>
            <person name="Gaikwad K."/>
            <person name="Singh A."/>
            <person name="Dalal V."/>
            <person name="Srivastava S."/>
            <person name="Dixit A."/>
            <person name="Pal A.K."/>
            <person name="Ghazi I.A."/>
            <person name="Yadav M."/>
            <person name="Pandit A."/>
            <person name="Bhargava A."/>
            <person name="Sureshbabu K."/>
            <person name="Batra K."/>
            <person name="Sharma T.R."/>
            <person name="Mohapatra T."/>
            <person name="Singh N.K."/>
            <person name="Messing J."/>
            <person name="Nelson A.B."/>
            <person name="Fuks G."/>
            <person name="Kavchok S."/>
            <person name="Keizer G."/>
            <person name="Linton E."/>
            <person name="Llaca V."/>
            <person name="Song R."/>
            <person name="Tanyolac B."/>
            <person name="Young S."/>
            <person name="Ho-Il K."/>
            <person name="Hahn J.H."/>
            <person name="Sangsakoo G."/>
            <person name="Vanavichit A."/>
            <person name="de Mattos Luiz.A.T."/>
            <person name="Zimmer P.D."/>
            <person name="Malone G."/>
            <person name="Dellagostin O."/>
            <person name="de Oliveira A.C."/>
            <person name="Bevan M."/>
            <person name="Bancroft I."/>
            <person name="Minx P."/>
            <person name="Cordum H."/>
            <person name="Wilson R."/>
            <person name="Cheng Z."/>
            <person name="Jin W."/>
            <person name="Jiang J."/>
            <person name="Leong S.A."/>
            <person name="Iwama H."/>
            <person name="Gojobori T."/>
            <person name="Itoh T."/>
            <person name="Niimura Y."/>
            <person name="Fujii Y."/>
            <person name="Habara T."/>
            <person name="Sakai H."/>
            <person name="Sato Y."/>
            <person name="Wilson G."/>
            <person name="Kumar K."/>
            <person name="McCouch S."/>
            <person name="Juretic N."/>
            <person name="Hoen D."/>
            <person name="Wright S."/>
            <person name="Bruskiewich R."/>
            <person name="Bureau T."/>
            <person name="Miyao A."/>
            <person name="Hirochika H."/>
            <person name="Nishikawa T."/>
            <person name="Kadowaki K."/>
            <person name="Sugiura M."/>
            <person name="Burr B."/>
            <person name="Sasaki T."/>
        </authorList>
    </citation>
    <scope>NUCLEOTIDE SEQUENCE [LARGE SCALE GENOMIC DNA]</scope>
    <source>
        <strain evidence="3">cv. Nipponbare</strain>
    </source>
</reference>
<sequence>MVLASMDILTNRLSGRACATACHLVRRRRRDCSSWPPRRSRRRWTVKAETTAGTGTRLTVQETTMPTLPPPPPLIAQKRPSPMAALSRSLPSASTTSASTTLSAARPYLRIIGPNPPPLRCPPTQTVGQIPAGNPSRPPLPSATA</sequence>
<dbReference type="PaxDb" id="39947-A0A0P0VGT9"/>
<evidence type="ECO:0000313" key="2">
    <source>
        <dbReference type="EMBL" id="BAS77819.1"/>
    </source>
</evidence>
<reference evidence="2 3" key="2">
    <citation type="journal article" date="2013" name="Plant Cell Physiol.">
        <title>Rice Annotation Project Database (RAP-DB): an integrative and interactive database for rice genomics.</title>
        <authorList>
            <person name="Sakai H."/>
            <person name="Lee S.S."/>
            <person name="Tanaka T."/>
            <person name="Numa H."/>
            <person name="Kim J."/>
            <person name="Kawahara Y."/>
            <person name="Wakimoto H."/>
            <person name="Yang C.C."/>
            <person name="Iwamoto M."/>
            <person name="Abe T."/>
            <person name="Yamada Y."/>
            <person name="Muto A."/>
            <person name="Inokuchi H."/>
            <person name="Ikemura T."/>
            <person name="Matsumoto T."/>
            <person name="Sasaki T."/>
            <person name="Itoh T."/>
        </authorList>
    </citation>
    <scope>NUCLEOTIDE SEQUENCE [LARGE SCALE GENOMIC DNA]</scope>
    <source>
        <strain evidence="3">cv. Nipponbare</strain>
    </source>
</reference>
<feature type="compositionally biased region" description="Low complexity" evidence="1">
    <location>
        <begin position="80"/>
        <end position="107"/>
    </location>
</feature>
<protein>
    <submittedName>
        <fullName evidence="2">Os02g0235802 protein</fullName>
    </submittedName>
</protein>
<accession>A0A0P0VGT9</accession>
<feature type="compositionally biased region" description="Polar residues" evidence="1">
    <location>
        <begin position="51"/>
        <end position="62"/>
    </location>
</feature>
<reference evidence="2 3" key="3">
    <citation type="journal article" date="2013" name="Rice">
        <title>Improvement of the Oryza sativa Nipponbare reference genome using next generation sequence and optical map data.</title>
        <authorList>
            <person name="Kawahara Y."/>
            <person name="de la Bastide M."/>
            <person name="Hamilton J.P."/>
            <person name="Kanamori H."/>
            <person name="McCombie W.R."/>
            <person name="Ouyang S."/>
            <person name="Schwartz D.C."/>
            <person name="Tanaka T."/>
            <person name="Wu J."/>
            <person name="Zhou S."/>
            <person name="Childs K.L."/>
            <person name="Davidson R.M."/>
            <person name="Lin H."/>
            <person name="Quesada-Ocampo L."/>
            <person name="Vaillancourt B."/>
            <person name="Sakai H."/>
            <person name="Lee S.S."/>
            <person name="Kim J."/>
            <person name="Numa H."/>
            <person name="Itoh T."/>
            <person name="Buell C.R."/>
            <person name="Matsumoto T."/>
        </authorList>
    </citation>
    <scope>NUCLEOTIDE SEQUENCE [LARGE SCALE GENOMIC DNA]</scope>
    <source>
        <strain evidence="3">cv. Nipponbare</strain>
    </source>
</reference>
<dbReference type="Gramene" id="Os02t0235802-00">
    <property type="protein sequence ID" value="Os02t0235802-00"/>
    <property type="gene ID" value="Os02g0235802"/>
</dbReference>
<name>A0A0P0VGT9_ORYSJ</name>
<dbReference type="EMBL" id="AP014958">
    <property type="protein sequence ID" value="BAS77819.1"/>
    <property type="molecule type" value="Genomic_DNA"/>
</dbReference>
<evidence type="ECO:0000256" key="1">
    <source>
        <dbReference type="SAM" id="MobiDB-lite"/>
    </source>
</evidence>